<dbReference type="GO" id="GO:0016746">
    <property type="term" value="F:acyltransferase activity"/>
    <property type="evidence" value="ECO:0007669"/>
    <property type="project" value="UniProtKB-KW"/>
</dbReference>
<organism evidence="3 4">
    <name type="scientific">Xylanibacter muris</name>
    <dbReference type="NCBI Taxonomy" id="2736290"/>
    <lineage>
        <taxon>Bacteria</taxon>
        <taxon>Pseudomonadati</taxon>
        <taxon>Bacteroidota</taxon>
        <taxon>Bacteroidia</taxon>
        <taxon>Bacteroidales</taxon>
        <taxon>Prevotellaceae</taxon>
        <taxon>Xylanibacter</taxon>
    </lineage>
</organism>
<feature type="transmembrane region" description="Helical" evidence="1">
    <location>
        <begin position="252"/>
        <end position="271"/>
    </location>
</feature>
<keyword evidence="1" id="KW-0472">Membrane</keyword>
<keyword evidence="1" id="KW-0812">Transmembrane</keyword>
<keyword evidence="4" id="KW-1185">Reference proteome</keyword>
<feature type="transmembrane region" description="Helical" evidence="1">
    <location>
        <begin position="351"/>
        <end position="372"/>
    </location>
</feature>
<accession>A0ABX2ANJ4</accession>
<proteinExistence type="predicted"/>
<feature type="transmembrane region" description="Helical" evidence="1">
    <location>
        <begin position="223"/>
        <end position="240"/>
    </location>
</feature>
<dbReference type="PANTHER" id="PTHR23028">
    <property type="entry name" value="ACETYLTRANSFERASE"/>
    <property type="match status" value="1"/>
</dbReference>
<gene>
    <name evidence="3" type="ORF">HPS56_08205</name>
</gene>
<keyword evidence="1" id="KW-1133">Transmembrane helix</keyword>
<comment type="caution">
    <text evidence="3">The sequence shown here is derived from an EMBL/GenBank/DDBJ whole genome shotgun (WGS) entry which is preliminary data.</text>
</comment>
<reference evidence="3 4" key="1">
    <citation type="submission" date="2020-05" db="EMBL/GenBank/DDBJ databases">
        <title>Distinct polysaccharide utilization as determinants for interspecies competition between intestinal Prevotella spp.</title>
        <authorList>
            <person name="Galvez E.J.C."/>
            <person name="Iljazovic A."/>
            <person name="Strowig T."/>
        </authorList>
    </citation>
    <scope>NUCLEOTIDE SEQUENCE [LARGE SCALE GENOMIC DNA]</scope>
    <source>
        <strain evidence="3 4">PMUR</strain>
    </source>
</reference>
<dbReference type="InterPro" id="IPR050879">
    <property type="entry name" value="Acyltransferase_3"/>
</dbReference>
<name>A0ABX2ANJ4_9BACT</name>
<feature type="transmembrane region" description="Helical" evidence="1">
    <location>
        <begin position="322"/>
        <end position="339"/>
    </location>
</feature>
<dbReference type="Pfam" id="PF01757">
    <property type="entry name" value="Acyl_transf_3"/>
    <property type="match status" value="1"/>
</dbReference>
<feature type="transmembrane region" description="Helical" evidence="1">
    <location>
        <begin position="283"/>
        <end position="301"/>
    </location>
</feature>
<dbReference type="RefSeq" id="WP_172275655.1">
    <property type="nucleotide sequence ID" value="NZ_CASGMU010000021.1"/>
</dbReference>
<feature type="transmembrane region" description="Helical" evidence="1">
    <location>
        <begin position="117"/>
        <end position="134"/>
    </location>
</feature>
<evidence type="ECO:0000259" key="2">
    <source>
        <dbReference type="Pfam" id="PF01757"/>
    </source>
</evidence>
<evidence type="ECO:0000256" key="1">
    <source>
        <dbReference type="SAM" id="Phobius"/>
    </source>
</evidence>
<keyword evidence="3" id="KW-0012">Acyltransferase</keyword>
<sequence>MNNNVYLPSKPRYEILDGLRGVAAMFVVAFHLFETYYHCGPDQPVNHGYLAVDFFFMLSGFVIGYAYDDRWDRMSVRSFVKRRLIRLHPMVIFGSLFGALMFYFGSCGAFPVIGDTPWYMVLAVMFWAFTMIPMPTSMDIRGWSETNPLNGPAWSLQWEYLANILYAFVFRHLSKVSLSVFVAIFAAMTVVLCLNIDVTGLLASRDYASYTVMGGWSLTPGQLQVGITRLLYPFFCGLLVSRLNLRIKVRGGFWWCSLMIAILLCMPWMGIGTEGNSRWTNGLYEAACIIFLFPVIVMMGAGSSVRGGKSETFNKFLGDISYPIYITHYPFIYAHMAWADNNKDAPLATHISVAVGIFFLAVFVAYASYRLYDMPVREWLRKRCFKSGGVESSHQNPVV</sequence>
<dbReference type="EMBL" id="JABKKF010000006">
    <property type="protein sequence ID" value="NPD92325.1"/>
    <property type="molecule type" value="Genomic_DNA"/>
</dbReference>
<feature type="transmembrane region" description="Helical" evidence="1">
    <location>
        <begin position="49"/>
        <end position="67"/>
    </location>
</feature>
<keyword evidence="3" id="KW-0808">Transferase</keyword>
<feature type="transmembrane region" description="Helical" evidence="1">
    <location>
        <begin position="180"/>
        <end position="203"/>
    </location>
</feature>
<feature type="domain" description="Acyltransferase 3" evidence="2">
    <location>
        <begin position="15"/>
        <end position="369"/>
    </location>
</feature>
<dbReference type="PANTHER" id="PTHR23028:SF134">
    <property type="entry name" value="PUTATIVE (AFU_ORTHOLOGUE AFUA_4G08520)-RELATED"/>
    <property type="match status" value="1"/>
</dbReference>
<evidence type="ECO:0000313" key="3">
    <source>
        <dbReference type="EMBL" id="NPD92325.1"/>
    </source>
</evidence>
<feature type="transmembrane region" description="Helical" evidence="1">
    <location>
        <begin position="87"/>
        <end position="105"/>
    </location>
</feature>
<dbReference type="Proteomes" id="UP000714420">
    <property type="component" value="Unassembled WGS sequence"/>
</dbReference>
<feature type="transmembrane region" description="Helical" evidence="1">
    <location>
        <begin position="21"/>
        <end position="37"/>
    </location>
</feature>
<dbReference type="InterPro" id="IPR002656">
    <property type="entry name" value="Acyl_transf_3_dom"/>
</dbReference>
<protein>
    <submittedName>
        <fullName evidence="3">Acyltransferase</fullName>
    </submittedName>
</protein>
<evidence type="ECO:0000313" key="4">
    <source>
        <dbReference type="Proteomes" id="UP000714420"/>
    </source>
</evidence>